<reference evidence="1 2" key="1">
    <citation type="submission" date="2017-09" db="EMBL/GenBank/DDBJ databases">
        <authorList>
            <person name="Ehlers B."/>
            <person name="Leendertz F.H."/>
        </authorList>
    </citation>
    <scope>NUCLEOTIDE SEQUENCE [LARGE SCALE GENOMIC DNA]</scope>
    <source>
        <strain evidence="1 2">DSM 18289</strain>
    </source>
</reference>
<dbReference type="RefSeq" id="WP_097153722.1">
    <property type="nucleotide sequence ID" value="NZ_OBEL01000002.1"/>
</dbReference>
<dbReference type="EMBL" id="OBEL01000002">
    <property type="protein sequence ID" value="SNZ19370.1"/>
    <property type="molecule type" value="Genomic_DNA"/>
</dbReference>
<keyword evidence="2" id="KW-1185">Reference proteome</keyword>
<proteinExistence type="predicted"/>
<dbReference type="Proteomes" id="UP000219439">
    <property type="component" value="Unassembled WGS sequence"/>
</dbReference>
<name>A0A285PC97_9HYPH</name>
<accession>A0A285PC97</accession>
<dbReference type="AlphaFoldDB" id="A0A285PC97"/>
<protein>
    <submittedName>
        <fullName evidence="1">Uncharacterized protein</fullName>
    </submittedName>
</protein>
<gene>
    <name evidence="1" type="ORF">SAMN06265368_2454</name>
</gene>
<organism evidence="1 2">
    <name type="scientific">Cohaesibacter gelatinilyticus</name>
    <dbReference type="NCBI Taxonomy" id="372072"/>
    <lineage>
        <taxon>Bacteria</taxon>
        <taxon>Pseudomonadati</taxon>
        <taxon>Pseudomonadota</taxon>
        <taxon>Alphaproteobacteria</taxon>
        <taxon>Hyphomicrobiales</taxon>
        <taxon>Cohaesibacteraceae</taxon>
    </lineage>
</organism>
<evidence type="ECO:0000313" key="2">
    <source>
        <dbReference type="Proteomes" id="UP000219439"/>
    </source>
</evidence>
<sequence>MPHPAPKDKRAVSADGSISVSYSGLNTSNDRGGGVFEVMIGKPWVNEEIIGSLLLTSNSSTMARDEAMKEGVDIYDLSLSESLSYMYKFQIKNGFFYRVSEFLLDVDDVDGADLMVIVKNICNLLFFITDEVGDFKKNSDLDLPSRYPVEIDFSPLIVGSKEKSSPAEFRETYFKTYHFIRGA</sequence>
<evidence type="ECO:0000313" key="1">
    <source>
        <dbReference type="EMBL" id="SNZ19370.1"/>
    </source>
</evidence>